<dbReference type="PANTHER" id="PTHR24036:SF5">
    <property type="entry name" value="THROMBOMODULIN"/>
    <property type="match status" value="1"/>
</dbReference>
<feature type="compositionally biased region" description="Polar residues" evidence="2">
    <location>
        <begin position="164"/>
        <end position="173"/>
    </location>
</feature>
<evidence type="ECO:0000256" key="2">
    <source>
        <dbReference type="SAM" id="MobiDB-lite"/>
    </source>
</evidence>
<feature type="compositionally biased region" description="Acidic residues" evidence="2">
    <location>
        <begin position="186"/>
        <end position="197"/>
    </location>
</feature>
<dbReference type="PANTHER" id="PTHR24036">
    <property type="entry name" value="SKELETOR-RELATED"/>
    <property type="match status" value="1"/>
</dbReference>
<dbReference type="InterPro" id="IPR052126">
    <property type="entry name" value="Spindle_Org/Thrombomodulin"/>
</dbReference>
<dbReference type="EMBL" id="JBICBT010001187">
    <property type="protein sequence ID" value="KAL3079475.1"/>
    <property type="molecule type" value="Genomic_DNA"/>
</dbReference>
<evidence type="ECO:0000256" key="1">
    <source>
        <dbReference type="ARBA" id="ARBA00022737"/>
    </source>
</evidence>
<comment type="caution">
    <text evidence="4">The sequence shown here is derived from an EMBL/GenBank/DDBJ whole genome shotgun (WGS) entry which is preliminary data.</text>
</comment>
<dbReference type="AlphaFoldDB" id="A0ABD2INS8"/>
<feature type="domain" description="DM13" evidence="3">
    <location>
        <begin position="29"/>
        <end position="139"/>
    </location>
</feature>
<proteinExistence type="predicted"/>
<evidence type="ECO:0000313" key="5">
    <source>
        <dbReference type="Proteomes" id="UP001620626"/>
    </source>
</evidence>
<sequence>MKFLSAVPIGKSAPVPFCCIRNADQANRGIIGEHYSAGTGEILVEDHKTLTIRNITLEANRAPDAWVFAGRGEVRQSSGKKAFVVGRDTPSRHCSLRDDYRGDTDLRVQLAHGQTIYGIDYLSLFCYQYDVDFGHIDVHLDPQQNAVPAHIPPPLGQNGGGDQRTASAAAKSSRNNHETGGGNEMDVLESNDIDGSC</sequence>
<name>A0ABD2INS8_9BILA</name>
<protein>
    <recommendedName>
        <fullName evidence="3">DM13 domain-containing protein</fullName>
    </recommendedName>
</protein>
<dbReference type="SMART" id="SM00686">
    <property type="entry name" value="DM13"/>
    <property type="match status" value="1"/>
</dbReference>
<reference evidence="4 5" key="1">
    <citation type="submission" date="2024-10" db="EMBL/GenBank/DDBJ databases">
        <authorList>
            <person name="Kim D."/>
        </authorList>
    </citation>
    <scope>NUCLEOTIDE SEQUENCE [LARGE SCALE GENOMIC DNA]</scope>
    <source>
        <strain evidence="4">BH-2024</strain>
    </source>
</reference>
<evidence type="ECO:0000259" key="3">
    <source>
        <dbReference type="PROSITE" id="PS51549"/>
    </source>
</evidence>
<accession>A0ABD2INS8</accession>
<feature type="region of interest" description="Disordered" evidence="2">
    <location>
        <begin position="145"/>
        <end position="197"/>
    </location>
</feature>
<evidence type="ECO:0000313" key="4">
    <source>
        <dbReference type="EMBL" id="KAL3079475.1"/>
    </source>
</evidence>
<dbReference type="Proteomes" id="UP001620626">
    <property type="component" value="Unassembled WGS sequence"/>
</dbReference>
<dbReference type="Pfam" id="PF10517">
    <property type="entry name" value="DM13"/>
    <property type="match status" value="1"/>
</dbReference>
<dbReference type="PROSITE" id="PS51549">
    <property type="entry name" value="DM13"/>
    <property type="match status" value="1"/>
</dbReference>
<dbReference type="InterPro" id="IPR019545">
    <property type="entry name" value="DM13_domain"/>
</dbReference>
<gene>
    <name evidence="4" type="ORF">niasHT_031804</name>
</gene>
<organism evidence="4 5">
    <name type="scientific">Heterodera trifolii</name>
    <dbReference type="NCBI Taxonomy" id="157864"/>
    <lineage>
        <taxon>Eukaryota</taxon>
        <taxon>Metazoa</taxon>
        <taxon>Ecdysozoa</taxon>
        <taxon>Nematoda</taxon>
        <taxon>Chromadorea</taxon>
        <taxon>Rhabditida</taxon>
        <taxon>Tylenchina</taxon>
        <taxon>Tylenchomorpha</taxon>
        <taxon>Tylenchoidea</taxon>
        <taxon>Heteroderidae</taxon>
        <taxon>Heteroderinae</taxon>
        <taxon>Heterodera</taxon>
    </lineage>
</organism>
<keyword evidence="1" id="KW-0677">Repeat</keyword>
<keyword evidence="5" id="KW-1185">Reference proteome</keyword>